<dbReference type="GeneID" id="36573191"/>
<proteinExistence type="predicted"/>
<dbReference type="EMBL" id="KZ679006">
    <property type="protein sequence ID" value="PSS28324.1"/>
    <property type="molecule type" value="Genomic_DNA"/>
</dbReference>
<keyword evidence="3" id="KW-1185">Reference proteome</keyword>
<dbReference type="RefSeq" id="XP_024725849.1">
    <property type="nucleotide sequence ID" value="XM_024865110.1"/>
</dbReference>
<name>A0A2T3BG23_AMORE</name>
<accession>A0A2T3BG23</accession>
<dbReference type="OrthoDB" id="3563877at2759"/>
<feature type="region of interest" description="Disordered" evidence="1">
    <location>
        <begin position="85"/>
        <end position="108"/>
    </location>
</feature>
<sequence>MSKILCTLAWYHDGGTLKPQLVLSCTPVTNLVMKGTDWKGARISNTNATAGARDRFEYSFTGGRSVTRISLVMNTSVILPPLVWLSKHPVGPPTKTGPRGKPVKLDKKEEARRIIAEEIQKIEDKKRRRSSPPHRSRQEALKYYDSDDEYDARRDRRRRLENRGYESPRDSRSHRPRSPESRRRDRHRRQESASSASSADSVREEYRRRRRERRNYARGDADAGEYAPDVGGGGDV</sequence>
<evidence type="ECO:0000313" key="3">
    <source>
        <dbReference type="Proteomes" id="UP000241818"/>
    </source>
</evidence>
<dbReference type="AlphaFoldDB" id="A0A2T3BG23"/>
<gene>
    <name evidence="2" type="ORF">M430DRAFT_24665</name>
</gene>
<feature type="compositionally biased region" description="Basic and acidic residues" evidence="1">
    <location>
        <begin position="161"/>
        <end position="191"/>
    </location>
</feature>
<evidence type="ECO:0000313" key="2">
    <source>
        <dbReference type="EMBL" id="PSS28324.1"/>
    </source>
</evidence>
<feature type="compositionally biased region" description="Basic residues" evidence="1">
    <location>
        <begin position="126"/>
        <end position="135"/>
    </location>
</feature>
<dbReference type="InParanoid" id="A0A2T3BG23"/>
<feature type="compositionally biased region" description="Basic and acidic residues" evidence="1">
    <location>
        <begin position="136"/>
        <end position="145"/>
    </location>
</feature>
<protein>
    <submittedName>
        <fullName evidence="2">Uncharacterized protein</fullName>
    </submittedName>
</protein>
<reference evidence="2 3" key="1">
    <citation type="journal article" date="2018" name="New Phytol.">
        <title>Comparative genomics and transcriptomics depict ericoid mycorrhizal fungi as versatile saprotrophs and plant mutualists.</title>
        <authorList>
            <person name="Martino E."/>
            <person name="Morin E."/>
            <person name="Grelet G.A."/>
            <person name="Kuo A."/>
            <person name="Kohler A."/>
            <person name="Daghino S."/>
            <person name="Barry K.W."/>
            <person name="Cichocki N."/>
            <person name="Clum A."/>
            <person name="Dockter R.B."/>
            <person name="Hainaut M."/>
            <person name="Kuo R.C."/>
            <person name="LaButti K."/>
            <person name="Lindahl B.D."/>
            <person name="Lindquist E.A."/>
            <person name="Lipzen A."/>
            <person name="Khouja H.R."/>
            <person name="Magnuson J."/>
            <person name="Murat C."/>
            <person name="Ohm R.A."/>
            <person name="Singer S.W."/>
            <person name="Spatafora J.W."/>
            <person name="Wang M."/>
            <person name="Veneault-Fourrey C."/>
            <person name="Henrissat B."/>
            <person name="Grigoriev I.V."/>
            <person name="Martin F.M."/>
            <person name="Perotto S."/>
        </authorList>
    </citation>
    <scope>NUCLEOTIDE SEQUENCE [LARGE SCALE GENOMIC DNA]</scope>
    <source>
        <strain evidence="2 3">ATCC 22711</strain>
    </source>
</reference>
<dbReference type="Proteomes" id="UP000241818">
    <property type="component" value="Unassembled WGS sequence"/>
</dbReference>
<organism evidence="2 3">
    <name type="scientific">Amorphotheca resinae ATCC 22711</name>
    <dbReference type="NCBI Taxonomy" id="857342"/>
    <lineage>
        <taxon>Eukaryota</taxon>
        <taxon>Fungi</taxon>
        <taxon>Dikarya</taxon>
        <taxon>Ascomycota</taxon>
        <taxon>Pezizomycotina</taxon>
        <taxon>Leotiomycetes</taxon>
        <taxon>Helotiales</taxon>
        <taxon>Amorphothecaceae</taxon>
        <taxon>Amorphotheca</taxon>
    </lineage>
</organism>
<feature type="region of interest" description="Disordered" evidence="1">
    <location>
        <begin position="121"/>
        <end position="236"/>
    </location>
</feature>
<evidence type="ECO:0000256" key="1">
    <source>
        <dbReference type="SAM" id="MobiDB-lite"/>
    </source>
</evidence>